<dbReference type="Gramene" id="Pp3c17_18910V3.1">
    <property type="protein sequence ID" value="Pp3c17_18910V3.1"/>
    <property type="gene ID" value="Pp3c17_18910"/>
</dbReference>
<dbReference type="STRING" id="3218.A0A2K1J4I7"/>
<dbReference type="GO" id="GO:0022900">
    <property type="term" value="P:electron transport chain"/>
    <property type="evidence" value="ECO:0007669"/>
    <property type="project" value="InterPro"/>
</dbReference>
<sequence>MAAVALGPISMPSRTAASASVLSFPDAMSSSQLILRRSFRINALHVSGRVIAAAYQVTLITPEAERVVHVSKDECILDAAEREGVLLPHSCRSGACSTCVGLLKSGSLNQDEQSFLDEAQLQAGFALMCASYPTSDCVIETHQEEKFY</sequence>
<dbReference type="PaxDb" id="3218-PP1S65_120V6.1"/>
<reference evidence="11" key="3">
    <citation type="submission" date="2020-12" db="UniProtKB">
        <authorList>
            <consortium name="EnsemblPlants"/>
        </authorList>
    </citation>
    <scope>IDENTIFICATION</scope>
</reference>
<comment type="similarity">
    <text evidence="1 8">Belongs to the 2Fe2S plant-type ferredoxin family.</text>
</comment>
<keyword evidence="8" id="KW-0150">Chloroplast</keyword>
<comment type="subcellular location">
    <subcellularLocation>
        <location evidence="8">Plastid</location>
        <location evidence="8">Chloroplast</location>
    </subcellularLocation>
</comment>
<dbReference type="InterPro" id="IPR001041">
    <property type="entry name" value="2Fe-2S_ferredoxin-type"/>
</dbReference>
<dbReference type="Gene3D" id="3.10.20.30">
    <property type="match status" value="1"/>
</dbReference>
<keyword evidence="12" id="KW-1185">Reference proteome</keyword>
<dbReference type="PROSITE" id="PS00197">
    <property type="entry name" value="2FE2S_FER_1"/>
    <property type="match status" value="1"/>
</dbReference>
<proteinExistence type="inferred from homology"/>
<keyword evidence="2 8" id="KW-0813">Transport</keyword>
<dbReference type="GO" id="GO:0009055">
    <property type="term" value="F:electron transfer activity"/>
    <property type="evidence" value="ECO:0007669"/>
    <property type="project" value="InterPro"/>
</dbReference>
<dbReference type="GO" id="GO:0009507">
    <property type="term" value="C:chloroplast"/>
    <property type="evidence" value="ECO:0007669"/>
    <property type="project" value="UniProtKB-SubCell"/>
</dbReference>
<evidence type="ECO:0000256" key="5">
    <source>
        <dbReference type="ARBA" id="ARBA00022982"/>
    </source>
</evidence>
<accession>A0A2K1J4I7</accession>
<dbReference type="GO" id="GO:0046872">
    <property type="term" value="F:metal ion binding"/>
    <property type="evidence" value="ECO:0007669"/>
    <property type="project" value="UniProtKB-KW"/>
</dbReference>
<evidence type="ECO:0000256" key="7">
    <source>
        <dbReference type="ARBA" id="ARBA00023014"/>
    </source>
</evidence>
<dbReference type="PANTHER" id="PTHR43112:SF44">
    <property type="entry name" value="FERREDOXIN"/>
    <property type="match status" value="1"/>
</dbReference>
<dbReference type="EnsemblPlants" id="Pp3c17_18910V3.2">
    <property type="protein sequence ID" value="Pp3c17_18910V3.2"/>
    <property type="gene ID" value="Pp3c17_18910"/>
</dbReference>
<evidence type="ECO:0000259" key="9">
    <source>
        <dbReference type="PROSITE" id="PS51085"/>
    </source>
</evidence>
<evidence type="ECO:0000256" key="6">
    <source>
        <dbReference type="ARBA" id="ARBA00023004"/>
    </source>
</evidence>
<dbReference type="Proteomes" id="UP000006727">
    <property type="component" value="Chromosome 17"/>
</dbReference>
<dbReference type="OMA" id="LIIQTHK"/>
<dbReference type="NCBIfam" id="TIGR02008">
    <property type="entry name" value="fdx_plant"/>
    <property type="match status" value="1"/>
</dbReference>
<keyword evidence="6 8" id="KW-0408">Iron</keyword>
<evidence type="ECO:0000313" key="12">
    <source>
        <dbReference type="Proteomes" id="UP000006727"/>
    </source>
</evidence>
<keyword evidence="3 8" id="KW-0001">2Fe-2S</keyword>
<evidence type="ECO:0000313" key="10">
    <source>
        <dbReference type="EMBL" id="PNR36447.1"/>
    </source>
</evidence>
<dbReference type="GeneID" id="112294802"/>
<dbReference type="InterPro" id="IPR010241">
    <property type="entry name" value="Fd_pln"/>
</dbReference>
<dbReference type="RefSeq" id="XP_024401416.1">
    <property type="nucleotide sequence ID" value="XM_024545648.2"/>
</dbReference>
<keyword evidence="4 8" id="KW-0479">Metal-binding</keyword>
<dbReference type="EnsemblPlants" id="Pp3c17_18910V3.1">
    <property type="protein sequence ID" value="Pp3c17_18910V3.1"/>
    <property type="gene ID" value="Pp3c17_18910"/>
</dbReference>
<comment type="function">
    <text evidence="8">Ferredoxins are iron-sulfur proteins that transfer electrons in a wide variety of metabolic reactions.</text>
</comment>
<dbReference type="GO" id="GO:0051537">
    <property type="term" value="F:2 iron, 2 sulfur cluster binding"/>
    <property type="evidence" value="ECO:0007669"/>
    <property type="project" value="UniProtKB-KW"/>
</dbReference>
<protein>
    <recommendedName>
        <fullName evidence="8">Ferredoxin</fullName>
    </recommendedName>
</protein>
<name>A0A2K1J4I7_PHYPA</name>
<evidence type="ECO:0000313" key="11">
    <source>
        <dbReference type="EnsemblPlants" id="Pp3c17_18910V3.1"/>
    </source>
</evidence>
<keyword evidence="5 8" id="KW-0249">Electron transport</keyword>
<dbReference type="OrthoDB" id="1912055at2759"/>
<dbReference type="InterPro" id="IPR036010">
    <property type="entry name" value="2Fe-2S_ferredoxin-like_sf"/>
</dbReference>
<reference evidence="10 12" key="1">
    <citation type="journal article" date="2008" name="Science">
        <title>The Physcomitrella genome reveals evolutionary insights into the conquest of land by plants.</title>
        <authorList>
            <person name="Rensing S."/>
            <person name="Lang D."/>
            <person name="Zimmer A."/>
            <person name="Terry A."/>
            <person name="Salamov A."/>
            <person name="Shapiro H."/>
            <person name="Nishiyama T."/>
            <person name="Perroud P.-F."/>
            <person name="Lindquist E."/>
            <person name="Kamisugi Y."/>
            <person name="Tanahashi T."/>
            <person name="Sakakibara K."/>
            <person name="Fujita T."/>
            <person name="Oishi K."/>
            <person name="Shin-I T."/>
            <person name="Kuroki Y."/>
            <person name="Toyoda A."/>
            <person name="Suzuki Y."/>
            <person name="Hashimoto A."/>
            <person name="Yamaguchi K."/>
            <person name="Sugano A."/>
            <person name="Kohara Y."/>
            <person name="Fujiyama A."/>
            <person name="Anterola A."/>
            <person name="Aoki S."/>
            <person name="Ashton N."/>
            <person name="Barbazuk W.B."/>
            <person name="Barker E."/>
            <person name="Bennetzen J."/>
            <person name="Bezanilla M."/>
            <person name="Blankenship R."/>
            <person name="Cho S.H."/>
            <person name="Dutcher S."/>
            <person name="Estelle M."/>
            <person name="Fawcett J.A."/>
            <person name="Gundlach H."/>
            <person name="Hanada K."/>
            <person name="Heyl A."/>
            <person name="Hicks K.A."/>
            <person name="Hugh J."/>
            <person name="Lohr M."/>
            <person name="Mayer K."/>
            <person name="Melkozernov A."/>
            <person name="Murata T."/>
            <person name="Nelson D."/>
            <person name="Pils B."/>
            <person name="Prigge M."/>
            <person name="Reiss B."/>
            <person name="Renner T."/>
            <person name="Rombauts S."/>
            <person name="Rushton P."/>
            <person name="Sanderfoot A."/>
            <person name="Schween G."/>
            <person name="Shiu S.-H."/>
            <person name="Stueber K."/>
            <person name="Theodoulou F.L."/>
            <person name="Tu H."/>
            <person name="Van de Peer Y."/>
            <person name="Verrier P.J."/>
            <person name="Waters E."/>
            <person name="Wood A."/>
            <person name="Yang L."/>
            <person name="Cove D."/>
            <person name="Cuming A."/>
            <person name="Hasebe M."/>
            <person name="Lucas S."/>
            <person name="Mishler D.B."/>
            <person name="Reski R."/>
            <person name="Grigoriev I."/>
            <person name="Quatrano R.S."/>
            <person name="Boore J.L."/>
        </authorList>
    </citation>
    <scope>NUCLEOTIDE SEQUENCE [LARGE SCALE GENOMIC DNA]</scope>
    <source>
        <strain evidence="11 12">cv. Gransden 2004</strain>
    </source>
</reference>
<organism evidence="10">
    <name type="scientific">Physcomitrium patens</name>
    <name type="common">Spreading-leaved earth moss</name>
    <name type="synonym">Physcomitrella patens</name>
    <dbReference type="NCBI Taxonomy" id="3218"/>
    <lineage>
        <taxon>Eukaryota</taxon>
        <taxon>Viridiplantae</taxon>
        <taxon>Streptophyta</taxon>
        <taxon>Embryophyta</taxon>
        <taxon>Bryophyta</taxon>
        <taxon>Bryophytina</taxon>
        <taxon>Bryopsida</taxon>
        <taxon>Funariidae</taxon>
        <taxon>Funariales</taxon>
        <taxon>Funariaceae</taxon>
        <taxon>Physcomitrium</taxon>
    </lineage>
</organism>
<reference evidence="10 12" key="2">
    <citation type="journal article" date="2018" name="Plant J.">
        <title>The Physcomitrella patens chromosome-scale assembly reveals moss genome structure and evolution.</title>
        <authorList>
            <person name="Lang D."/>
            <person name="Ullrich K.K."/>
            <person name="Murat F."/>
            <person name="Fuchs J."/>
            <person name="Jenkins J."/>
            <person name="Haas F.B."/>
            <person name="Piednoel M."/>
            <person name="Gundlach H."/>
            <person name="Van Bel M."/>
            <person name="Meyberg R."/>
            <person name="Vives C."/>
            <person name="Morata J."/>
            <person name="Symeonidi A."/>
            <person name="Hiss M."/>
            <person name="Muchero W."/>
            <person name="Kamisugi Y."/>
            <person name="Saleh O."/>
            <person name="Blanc G."/>
            <person name="Decker E.L."/>
            <person name="van Gessel N."/>
            <person name="Grimwood J."/>
            <person name="Hayes R.D."/>
            <person name="Graham S.W."/>
            <person name="Gunter L.E."/>
            <person name="McDaniel S.F."/>
            <person name="Hoernstein S.N.W."/>
            <person name="Larsson A."/>
            <person name="Li F.W."/>
            <person name="Perroud P.F."/>
            <person name="Phillips J."/>
            <person name="Ranjan P."/>
            <person name="Rokshar D.S."/>
            <person name="Rothfels C.J."/>
            <person name="Schneider L."/>
            <person name="Shu S."/>
            <person name="Stevenson D.W."/>
            <person name="Thummler F."/>
            <person name="Tillich M."/>
            <person name="Villarreal Aguilar J.C."/>
            <person name="Widiez T."/>
            <person name="Wong G.K."/>
            <person name="Wymore A."/>
            <person name="Zhang Y."/>
            <person name="Zimmer A.D."/>
            <person name="Quatrano R.S."/>
            <person name="Mayer K.F.X."/>
            <person name="Goodstein D."/>
            <person name="Casacuberta J.M."/>
            <person name="Vandepoele K."/>
            <person name="Reski R."/>
            <person name="Cuming A.C."/>
            <person name="Tuskan G.A."/>
            <person name="Maumus F."/>
            <person name="Salse J."/>
            <person name="Schmutz J."/>
            <person name="Rensing S.A."/>
        </authorList>
    </citation>
    <scope>NUCLEOTIDE SEQUENCE [LARGE SCALE GENOMIC DNA]</scope>
    <source>
        <strain evidence="11 12">cv. Gransden 2004</strain>
    </source>
</reference>
<evidence type="ECO:0000256" key="8">
    <source>
        <dbReference type="RuleBase" id="RU364001"/>
    </source>
</evidence>
<dbReference type="Gramene" id="Pp3c17_18910V3.2">
    <property type="protein sequence ID" value="Pp3c17_18910V3.2"/>
    <property type="gene ID" value="Pp3c17_18910"/>
</dbReference>
<dbReference type="InterPro" id="IPR006058">
    <property type="entry name" value="2Fe2S_fd_BS"/>
</dbReference>
<dbReference type="CDD" id="cd00207">
    <property type="entry name" value="fer2"/>
    <property type="match status" value="1"/>
</dbReference>
<keyword evidence="7 8" id="KW-0411">Iron-sulfur</keyword>
<evidence type="ECO:0000256" key="2">
    <source>
        <dbReference type="ARBA" id="ARBA00022448"/>
    </source>
</evidence>
<dbReference type="RefSeq" id="XP_024401415.1">
    <property type="nucleotide sequence ID" value="XM_024545647.2"/>
</dbReference>
<dbReference type="PANTHER" id="PTHR43112">
    <property type="entry name" value="FERREDOXIN"/>
    <property type="match status" value="1"/>
</dbReference>
<dbReference type="SUPFAM" id="SSF54292">
    <property type="entry name" value="2Fe-2S ferredoxin-like"/>
    <property type="match status" value="1"/>
</dbReference>
<evidence type="ECO:0000256" key="1">
    <source>
        <dbReference type="ARBA" id="ARBA00007874"/>
    </source>
</evidence>
<keyword evidence="8" id="KW-0934">Plastid</keyword>
<dbReference type="Pfam" id="PF00111">
    <property type="entry name" value="Fer2"/>
    <property type="match status" value="1"/>
</dbReference>
<feature type="domain" description="2Fe-2S ferredoxin-type" evidence="9">
    <location>
        <begin position="55"/>
        <end position="145"/>
    </location>
</feature>
<dbReference type="InterPro" id="IPR012675">
    <property type="entry name" value="Beta-grasp_dom_sf"/>
</dbReference>
<comment type="cofactor">
    <cofactor evidence="8">
        <name>[2Fe-2S] cluster</name>
        <dbReference type="ChEBI" id="CHEBI:190135"/>
    </cofactor>
    <text evidence="8">Binds 1 [2Fe-2S] cluster.</text>
</comment>
<evidence type="ECO:0000256" key="3">
    <source>
        <dbReference type="ARBA" id="ARBA00022714"/>
    </source>
</evidence>
<dbReference type="EMBL" id="ABEU02000017">
    <property type="protein sequence ID" value="PNR36447.1"/>
    <property type="molecule type" value="Genomic_DNA"/>
</dbReference>
<dbReference type="AlphaFoldDB" id="A0A2K1J4I7"/>
<dbReference type="PROSITE" id="PS51085">
    <property type="entry name" value="2FE2S_FER_2"/>
    <property type="match status" value="1"/>
</dbReference>
<evidence type="ECO:0000256" key="4">
    <source>
        <dbReference type="ARBA" id="ARBA00022723"/>
    </source>
</evidence>
<gene>
    <name evidence="11" type="primary">LOC112294802</name>
    <name evidence="10" type="ORF">PHYPA_022298</name>
</gene>